<keyword evidence="3" id="KW-1133">Transmembrane helix</keyword>
<protein>
    <recommendedName>
        <fullName evidence="6">Chromosome segregation ATPase</fullName>
    </recommendedName>
</protein>
<reference evidence="4 5" key="1">
    <citation type="submission" date="2024-03" db="EMBL/GenBank/DDBJ databases">
        <title>Community enrichment and isolation of bacterial strains for fucoidan degradation.</title>
        <authorList>
            <person name="Sichert A."/>
        </authorList>
    </citation>
    <scope>NUCLEOTIDE SEQUENCE [LARGE SCALE GENOMIC DNA]</scope>
    <source>
        <strain evidence="4 5">AS76</strain>
    </source>
</reference>
<evidence type="ECO:0000256" key="2">
    <source>
        <dbReference type="SAM" id="MobiDB-lite"/>
    </source>
</evidence>
<feature type="transmembrane region" description="Helical" evidence="3">
    <location>
        <begin position="50"/>
        <end position="71"/>
    </location>
</feature>
<proteinExistence type="predicted"/>
<evidence type="ECO:0000313" key="5">
    <source>
        <dbReference type="Proteomes" id="UP001449225"/>
    </source>
</evidence>
<evidence type="ECO:0000313" key="4">
    <source>
        <dbReference type="EMBL" id="MEM5536450.1"/>
    </source>
</evidence>
<dbReference type="Proteomes" id="UP001449225">
    <property type="component" value="Unassembled WGS sequence"/>
</dbReference>
<sequence length="290" mass="32191">MNRDDDINVPNMGPAEPLDDSRSTPIMSSTPDVKPHATTPAAEPQRSGGFLQALVSIVLIVAVSALGYFGFDMYDAQKQKEATFSQAQQQIEELKELLKQTEQGAEQSGQAIQGNVSSLEESLKQKDKQLDSEIAKLWVIAHQKNAPLIKEQGDQIKAQQATLKALQEQAASQEKQLKALAGLKADNAKLKKAVNTEIANMTKRVARIETEVRTGTELVQEQLDEVLKAQRALTDRVTRLEGKSTDGLERRVKVNEQAVRAFDGTRRQLNQDLLQVKQKLNNMQLLLEQK</sequence>
<gene>
    <name evidence="4" type="ORF">WNY58_08610</name>
</gene>
<feature type="coiled-coil region" evidence="1">
    <location>
        <begin position="77"/>
        <end position="211"/>
    </location>
</feature>
<dbReference type="RefSeq" id="WP_342854298.1">
    <property type="nucleotide sequence ID" value="NZ_JBBMRA010000006.1"/>
</dbReference>
<keyword evidence="1" id="KW-0175">Coiled coil</keyword>
<keyword evidence="3" id="KW-0812">Transmembrane</keyword>
<organism evidence="4 5">
    <name type="scientific">Neptuniibacter pectenicola</name>
    <dbReference type="NCBI Taxonomy" id="1806669"/>
    <lineage>
        <taxon>Bacteria</taxon>
        <taxon>Pseudomonadati</taxon>
        <taxon>Pseudomonadota</taxon>
        <taxon>Gammaproteobacteria</taxon>
        <taxon>Oceanospirillales</taxon>
        <taxon>Oceanospirillaceae</taxon>
        <taxon>Neptuniibacter</taxon>
    </lineage>
</organism>
<name>A0ABU9TRV5_9GAMM</name>
<evidence type="ECO:0008006" key="6">
    <source>
        <dbReference type="Google" id="ProtNLM"/>
    </source>
</evidence>
<comment type="caution">
    <text evidence="4">The sequence shown here is derived from an EMBL/GenBank/DDBJ whole genome shotgun (WGS) entry which is preliminary data.</text>
</comment>
<keyword evidence="3" id="KW-0472">Membrane</keyword>
<evidence type="ECO:0000256" key="3">
    <source>
        <dbReference type="SAM" id="Phobius"/>
    </source>
</evidence>
<feature type="region of interest" description="Disordered" evidence="2">
    <location>
        <begin position="1"/>
        <end position="44"/>
    </location>
</feature>
<keyword evidence="5" id="KW-1185">Reference proteome</keyword>
<accession>A0ABU9TRV5</accession>
<evidence type="ECO:0000256" key="1">
    <source>
        <dbReference type="SAM" id="Coils"/>
    </source>
</evidence>
<dbReference type="EMBL" id="JBBMRA010000006">
    <property type="protein sequence ID" value="MEM5536450.1"/>
    <property type="molecule type" value="Genomic_DNA"/>
</dbReference>